<dbReference type="PANTHER" id="PTHR30015">
    <property type="entry name" value="MRR RESTRICTION SYSTEM PROTEIN"/>
    <property type="match status" value="1"/>
</dbReference>
<dbReference type="PANTHER" id="PTHR30015:SF7">
    <property type="entry name" value="TYPE IV METHYL-DIRECTED RESTRICTION ENZYME ECOKMRR"/>
    <property type="match status" value="1"/>
</dbReference>
<dbReference type="Pfam" id="PF04471">
    <property type="entry name" value="Mrr_cat"/>
    <property type="match status" value="1"/>
</dbReference>
<evidence type="ECO:0000256" key="1">
    <source>
        <dbReference type="SAM" id="MobiDB-lite"/>
    </source>
</evidence>
<dbReference type="EMBL" id="CP094358">
    <property type="protein sequence ID" value="UOB19352.1"/>
    <property type="molecule type" value="Genomic_DNA"/>
</dbReference>
<dbReference type="RefSeq" id="WP_255845968.1">
    <property type="nucleotide sequence ID" value="NZ_CP094358.1"/>
</dbReference>
<feature type="region of interest" description="Disordered" evidence="1">
    <location>
        <begin position="104"/>
        <end position="126"/>
    </location>
</feature>
<dbReference type="InterPro" id="IPR025745">
    <property type="entry name" value="Mrr-like_N_dom"/>
</dbReference>
<dbReference type="GO" id="GO:0003677">
    <property type="term" value="F:DNA binding"/>
    <property type="evidence" value="ECO:0007669"/>
    <property type="project" value="InterPro"/>
</dbReference>
<dbReference type="EC" id="3.1.21.-" evidence="4"/>
<feature type="domain" description="Restriction endonuclease type IV Mrr" evidence="2">
    <location>
        <begin position="159"/>
        <end position="278"/>
    </location>
</feature>
<keyword evidence="5" id="KW-1185">Reference proteome</keyword>
<dbReference type="REBASE" id="611984">
    <property type="entry name" value="Fba3330MrrP"/>
</dbReference>
<protein>
    <submittedName>
        <fullName evidence="4">Restriction endonuclease</fullName>
        <ecNumber evidence="4">3.1.21.-</ecNumber>
    </submittedName>
</protein>
<dbReference type="Pfam" id="PF14338">
    <property type="entry name" value="Mrr_N"/>
    <property type="match status" value="1"/>
</dbReference>
<dbReference type="GO" id="GO:0015666">
    <property type="term" value="F:restriction endodeoxyribonuclease activity"/>
    <property type="evidence" value="ECO:0007669"/>
    <property type="project" value="TreeGrafter"/>
</dbReference>
<dbReference type="InterPro" id="IPR007560">
    <property type="entry name" value="Restrct_endonuc_IV_Mrr"/>
</dbReference>
<keyword evidence="4" id="KW-0540">Nuclease</keyword>
<keyword evidence="4" id="KW-0378">Hydrolase</keyword>
<name>A0A9E6ZNW8_9FLAO</name>
<dbReference type="KEGG" id="fbm:MQE35_08645"/>
<accession>A0A9E6ZNW8</accession>
<reference evidence="4" key="1">
    <citation type="submission" date="2022-03" db="EMBL/GenBank/DDBJ databases">
        <title>Description of Abyssus ytuae gen. nov., sp. nov., a novel member of the family Flavobacteriaceae isolated from the sediment of Mariana Trench.</title>
        <authorList>
            <person name="Zhang J."/>
            <person name="Xu X."/>
        </authorList>
    </citation>
    <scope>NUCLEOTIDE SEQUENCE</scope>
    <source>
        <strain evidence="4">MT3330</strain>
    </source>
</reference>
<gene>
    <name evidence="4" type="ORF">MQE35_08645</name>
</gene>
<dbReference type="InterPro" id="IPR052906">
    <property type="entry name" value="Type_IV_Methyl-Rstrct_Enzyme"/>
</dbReference>
<keyword evidence="4" id="KW-0255">Endonuclease</keyword>
<organism evidence="4 5">
    <name type="scientific">Abyssalbus ytuae</name>
    <dbReference type="NCBI Taxonomy" id="2926907"/>
    <lineage>
        <taxon>Bacteria</taxon>
        <taxon>Pseudomonadati</taxon>
        <taxon>Bacteroidota</taxon>
        <taxon>Flavobacteriia</taxon>
        <taxon>Flavobacteriales</taxon>
        <taxon>Flavobacteriaceae</taxon>
        <taxon>Abyssalbus</taxon>
    </lineage>
</organism>
<proteinExistence type="predicted"/>
<sequence>MSIPKHDEIRVPVMQLIAKEGTMKLKDIIDPLSKQFHLTEEEIAEMYSSGNGPIFYDRVSWALSYLSMAGLLDKPKRGVYKINHKGIELLKTPEKINTYIDNKLETREPSQQKKQTTEEKLNIEHETSELTPQEKLYVSFSNIKKSIYSEILTTILSKTPLEFEKLVVMLLQKMGYGGEIKNSGLVTKATNDGGIDGIIKEDILGLGRIHIQAKRYNLNSAIGRDEIQKFVGALAVAQSNKGVFITTSYYTKQAIEYADNLNGTTTVVLIDGERLAEYIYDFGVGMQVEQTIEIKKLDADFWDSMKDEN</sequence>
<evidence type="ECO:0000259" key="2">
    <source>
        <dbReference type="Pfam" id="PF04471"/>
    </source>
</evidence>
<dbReference type="GO" id="GO:0009307">
    <property type="term" value="P:DNA restriction-modification system"/>
    <property type="evidence" value="ECO:0007669"/>
    <property type="project" value="InterPro"/>
</dbReference>
<dbReference type="AlphaFoldDB" id="A0A9E6ZNW8"/>
<dbReference type="Proteomes" id="UP000831290">
    <property type="component" value="Chromosome"/>
</dbReference>
<dbReference type="InterPro" id="IPR011335">
    <property type="entry name" value="Restrct_endonuc-II-like"/>
</dbReference>
<evidence type="ECO:0000313" key="4">
    <source>
        <dbReference type="EMBL" id="UOB19352.1"/>
    </source>
</evidence>
<feature type="domain" description="Restriction system protein Mrr-like N-terminal" evidence="3">
    <location>
        <begin position="8"/>
        <end position="91"/>
    </location>
</feature>
<evidence type="ECO:0000313" key="5">
    <source>
        <dbReference type="Proteomes" id="UP000831290"/>
    </source>
</evidence>
<dbReference type="Gene3D" id="3.40.1350.10">
    <property type="match status" value="1"/>
</dbReference>
<dbReference type="InterPro" id="IPR011856">
    <property type="entry name" value="tRNA_endonuc-like_dom_sf"/>
</dbReference>
<dbReference type="SUPFAM" id="SSF52980">
    <property type="entry name" value="Restriction endonuclease-like"/>
    <property type="match status" value="1"/>
</dbReference>
<evidence type="ECO:0000259" key="3">
    <source>
        <dbReference type="Pfam" id="PF14338"/>
    </source>
</evidence>